<dbReference type="FunFam" id="1.20.140.100:FF:000004">
    <property type="entry name" value="Dynein axonemal heavy chain 6"/>
    <property type="match status" value="1"/>
</dbReference>
<keyword evidence="12" id="KW-0969">Cilium</keyword>
<dbReference type="Gene3D" id="6.10.140.1060">
    <property type="match status" value="1"/>
</dbReference>
<dbReference type="FunFam" id="1.20.1270.280:FF:000001">
    <property type="entry name" value="dynein heavy chain 7, axonemal"/>
    <property type="match status" value="1"/>
</dbReference>
<dbReference type="GO" id="GO:0031514">
    <property type="term" value="C:motile cilium"/>
    <property type="evidence" value="ECO:0007669"/>
    <property type="project" value="UniProtKB-SubCell"/>
</dbReference>
<evidence type="ECO:0000259" key="18">
    <source>
        <dbReference type="Pfam" id="PF03028"/>
    </source>
</evidence>
<keyword evidence="11 16" id="KW-0175">Coiled coil</keyword>
<dbReference type="FunFam" id="1.20.920.20:FF:000006">
    <property type="entry name" value="Dynein, axonemal, heavy chain 6"/>
    <property type="match status" value="1"/>
</dbReference>
<evidence type="ECO:0000259" key="23">
    <source>
        <dbReference type="Pfam" id="PF12781"/>
    </source>
</evidence>
<proteinExistence type="inferred from homology"/>
<evidence type="ECO:0000313" key="28">
    <source>
        <dbReference type="Proteomes" id="UP001249851"/>
    </source>
</evidence>
<keyword evidence="28" id="KW-1185">Reference proteome</keyword>
<keyword evidence="6" id="KW-0677">Repeat</keyword>
<dbReference type="Pfam" id="PF18199">
    <property type="entry name" value="Dynein_C"/>
    <property type="match status" value="1"/>
</dbReference>
<dbReference type="Pfam" id="PF17857">
    <property type="entry name" value="AAA_lid_1"/>
    <property type="match status" value="1"/>
</dbReference>
<dbReference type="Gene3D" id="1.20.1270.280">
    <property type="match status" value="1"/>
</dbReference>
<dbReference type="InterPro" id="IPR043160">
    <property type="entry name" value="Dynein_C_barrel"/>
</dbReference>
<dbReference type="InterPro" id="IPR026983">
    <property type="entry name" value="DHC"/>
</dbReference>
<dbReference type="GO" id="GO:0005930">
    <property type="term" value="C:axoneme"/>
    <property type="evidence" value="ECO:0007669"/>
    <property type="project" value="UniProtKB-SubCell"/>
</dbReference>
<dbReference type="FunFam" id="3.40.50.300:FF:001328">
    <property type="entry name" value="Dynein heavy chain 6, axonemal"/>
    <property type="match status" value="1"/>
</dbReference>
<dbReference type="Proteomes" id="UP001249851">
    <property type="component" value="Unassembled WGS sequence"/>
</dbReference>
<reference evidence="27" key="1">
    <citation type="journal article" date="2023" name="G3 (Bethesda)">
        <title>Whole genome assembly and annotation of the endangered Caribbean coral Acropora cervicornis.</title>
        <authorList>
            <person name="Selwyn J.D."/>
            <person name="Vollmer S.V."/>
        </authorList>
    </citation>
    <scope>NUCLEOTIDE SEQUENCE</scope>
    <source>
        <strain evidence="27">K2</strain>
    </source>
</reference>
<sequence>MSVKNEESSFTKGKLSHLPPIPAPTSPSSRFDRSHLQTHRRSDQMQKLLLSKLYDKAAQAQEDTEESFKRRPLSANEPQEPPQMMSTDRRLRLNYQFMKKCVQKGPVTPMADDWWEAILSMIPSRLVSSPQLQPHIMELYDEVKVQYEASIRKAMVQHILVKPKVKGVEEDEDLPDDVVGIDYSSPWRQSFNASREAIRQNLHVLHPSMQTILGICQSKNYSTLLITDQTNLRSQGATECEHLKNNVTLDCEKTEEKLMHSWFPEVVNVFIDKNMLKHLSSTKVDSFYNCVSTLVSNQLKDLITRTLLAWESLFYEENRIRLPLFKMELILDDDDHMQFYPALGDVEEAVLYVVSAVESTMQRVPTVQSWLGGGNTVTHVDASLDKEVLARCTKFLQDAVNTNLQQPVEYLHSFDKYSSLVSGEASQHVKDFILEDHSFEDYTQEIQQFRSLAREISSLPTVAHFDMVQLDCDDLKRGLAAKANRFADQLLQRLAEEHRDENKRIISEFEAFRKRALTKPEDTREMIDMLKFVEESKTKDLVKLNSDIKESFNRLSYLLDVFTFTQDDMSLNSTVLNWPKKIAPIFDQNDEIVVASQKRNESALLEKREKVMLELDKLKRLVEDFKEYGDMDMMMQYVKEVQTVQKKLGDCVESIGFINEEEDLFKWEQTTYPEVEAISKAIEPYQKLFTTVVKWQRAEKKWMDGAFLELNAETTEAEVEEYGREMYKIAKVFQAMKKEADKDKKGHSRLKDTKAKEAPEVEMAAVVVAKTVQDQIRDFKEHIPVVSVMCNPGIRARHWKAMSDIIGFDITPDSGSTLRKVLKFNLKPHMDEFEGISGGASKEFSLEKAMQKMVDEWDNIVFNTTEYRDTGVSILAAVDEIQTTLDDQIVKTQTMRGSPFIKPFEAEIKAWEERLLKMQEIIDEWLKVQAQWLYLEPIFSSEDIMQQMPEEGRKFKTVDRNWRDIMNFVSKDPKVLSATSMPSMYDRLKDSNDLLDQINKGLNAYLEKKRLFFSRFFFLSNDEMLEILSETKDPYRVQPHLKKCFEGIAKLEFTSSLDITHMYSSEGEKVPLSETISTSEARGAVEKWLLQVQDVMLVSIRDIIERAIQAYASDERKVWVISWPGQIVICVSQIYWTQEVHEAIRSGPHGLKEYHEKLTNQLSDIVVLVRGKLSKQNRTTLGALVVIDVHARDVVHDMVKKGVSQENDFQWLCQMRYYWEEDKCLVRIINATVRYGYEYLGNSGRLVITPLTDRCYRTLVSAFHLNLGGAPEGPAGTGKTETTKDLAKALAIQCVVFNCSDGLDYLQMGKFFKGLASCGAWACFDEFNRIELEVLSVVAQQILCIQRAIAAHQDRFVFEGTELNLNANCYVAITMNPGYAGRSELPDNLKVLFRTVAMMVPDYALIGEIMLYSYGFVDARNLSVKIVTTYKLCSEQLSSQFHYDYGMRAVKAVLAAAGNLKLKYPMDDENVLLLRSIMDVNLPKFLSHDIPLFEGIISDLFPGVSLPKADYGTFLETAKEICDQRNIQMVDFFSEKIIQTYEMMVVRHGFMMVGDPFSGKTTVLEVLAETLNLLTDRGYDDENVNKVWFRVINPKSITMGQLFGQFDPVSHEWTDGIVANTFREYAADQTEIKKWVIFDGPIDTLWIESMNTVLDDNKKLCLMSGEIIQLSNVMSLIFECRDLSQASPATVSRCGMIYLEPASLGWQPLLKSWMNTLPDTLKNEHEKLITALFEWSLPVCISFVRKQCKEPVSLQDSNLARSLMNLVEIQMKDVSQEDAKYLKAWLISSFLFSMVWSVGACVDTDSRIKFDGFFKDLIAGKNEDYPVPAIVGKIEAPIPHEGLVYDYLFERKGRGNWIPWTKTIKEGVSGSKGQRISDIIIPTMDTARYSHLMEIMFNNNKPLLFVGPTGTGKSVYIKDKLMTGVNKDVFIPAFVNFSAQTSANQTQDIIMSKLDKRRKGVFGPPVGKKFIIFVDDVNMPALEKYGAQPPIELLRQYLDHGNWYDRKDTSKLTLIDLQFICAMGPPGGGRNPVTPRFLRHFNVVSVATFGDDTMQRIFSTIVNYYFRNNEFPNEVYSMGTMIVGATMEVYKQAMANLLPTPAKSHYTFNLRDFSRVIRGVLLIKKDALTDKKTLNRLWVHEVYRVFYDRLVDDSDRAWLHSLLKKVTKDHLKDDFDSLFKHLSSNEKSASEDDMRSLMFCDFLNPDAIGDDRLYQEVESIEELYKIVENCLEEYNQTHKTQMNLVIFRYVLEHLVRISRILKQPGGNALLVGVGGSGRQSLSRLAAAVADFHVFQPEISKSYGLPEWRDDIKTMLKSAGCQMKPTVFLLTDTQIKEESFLEDVDSLLNTGEVPNLFAVDEKAELNESVRPAAQAQADDKNAEFSPLALFNFFVNCCKENLHIMLCMSPIGDAFRNRLRQFPALINCCTIDWFQPWPEDALEMVANKFLQDVEMTDNERKEVVPICQHFHTSARQLSERYLDKLGRHNYVTPTSYLELISSLKALLGKKQEEVMRSKHRYEVGLDKLAFAASQVADMQKELEELQPQLVETAKENTKMMKVIEKESAEVEARSELVRKDEAVANQKASESQALKEECESDLAEAIPALEAALAALNTLKPADITIVKSMANPPAGVKLVMSAVCVMRDIKPEKINDPGGTGKKILDYWGPSKKLLGDMNFLNNLKEYDKDNIATHIMAKIRKEYIPNPDFDPQKVRTASSAAEGLCKWVQAMEIYDRVAKVVAPKKARLAEAETSLAETMEILNAKRQELNEVEAKLANLKLSFAEMTEKKQQLEFQVELCGKKLERAEKLIGGLGGEKDRWSTAAQSLQDVYDNLTGDVLISSGVIAYLGAFTAGFRKECTQEWTKMCKSKNIPCSDDFSLSKTLGQAIKIRAWNIAGLPTDTFSIDNGVIVDNTRRWPLMIDPQGQANKWIKNSEKDNQLSVIKLTDSDYIRTLENSIQFGNPVLLENVGEELDPSLEPLLLKQTFKQGGVKCLRLGESVIEYSDDFRFYITTKLRNPHYLPELSTKVTLLNFMITPEGLEDQLLGIVVAKERPDLEEERQALIVQSAANKKQLKEIEDKILETLSSSEGNILEDESAIQILDSSKVLSDEISKKQKVAEETEAKINESRRGYNPIAAHASVLFFSITDLPNIDPMYQYSLTWFVNLFLNSIHDRRFPVLKSHLTFYKIPLENPDPSWLSDKAWDELCRMCDISGFQDFRKSFVGNTHEWRKIYDSKEPHRATFPAPWSERLTDFQKMMVTRCLRPDKDKLGSKFVQPPPFDLAKSYVDSNSCAPLIFVLSPGADPMAGLLKFAADKGFSGERFNAISLGQGQGPVAARLIENALKDGTWVVLQNCHLAVSWMTSLEKICEDLSPEKTHQDFRLWLTSYPSDKFPVTVLQNGVKMTNEPPTGLRQNLLQSYLSDPISDQEFFAACGAKAPIWEKLLFGLCFFHALVQERRKFGPLGWNIPYGFNESDLRISVRQLQMFINDYQEIPFDAVTYLTGECNYGGRVTDDNDRRCLMSILADFYTPDIVQDPKYKFSQSGVYYAPPKSEYDQYVEFIKELPLSQTPELFDSVLLTQSQSGGGGAGKKSDDTLLEIAKDILSKLPENFDLEVALDKYPVKYEESMNTVLVQEMERFNKLMSIIRTSLQNLQKAIKGLVVMSSDLEALAGNLLVGKVPEMWMKRSYPSLKPLGSYISDFLSRLKFLQDWFDKGKPVVFWISGFFFTQAFLTGAKQNYARKYTIPIDLLGFEFEVLSEDTMENPPNDGVYVHGLFLEGARWDRKRQM</sequence>
<dbReference type="Pfam" id="PF12775">
    <property type="entry name" value="AAA_7"/>
    <property type="match status" value="1"/>
</dbReference>
<dbReference type="InterPro" id="IPR042228">
    <property type="entry name" value="Dynein_linker_3"/>
</dbReference>
<feature type="domain" description="Dynein heavy chain coiled coil stalk" evidence="21">
    <location>
        <begin position="2518"/>
        <end position="2861"/>
    </location>
</feature>
<evidence type="ECO:0000256" key="5">
    <source>
        <dbReference type="ARBA" id="ARBA00022701"/>
    </source>
</evidence>
<dbReference type="PANTHER" id="PTHR22878:SF70">
    <property type="entry name" value="DYNEIN HEAVY CHAIN 2, AXONEMAL"/>
    <property type="match status" value="1"/>
</dbReference>
<protein>
    <submittedName>
        <fullName evidence="27">Dynein axonemal heavy chain 7</fullName>
    </submittedName>
</protein>
<dbReference type="SUPFAM" id="SSF52540">
    <property type="entry name" value="P-loop containing nucleoside triphosphate hydrolases"/>
    <property type="match status" value="4"/>
</dbReference>
<dbReference type="FunFam" id="1.10.472.130:FF:000005">
    <property type="entry name" value="Dynein axonemal heavy chain 7"/>
    <property type="match status" value="1"/>
</dbReference>
<evidence type="ECO:0000256" key="1">
    <source>
        <dbReference type="ARBA" id="ARBA00004230"/>
    </source>
</evidence>
<keyword evidence="5" id="KW-0493">Microtubule</keyword>
<dbReference type="Gene3D" id="1.20.140.100">
    <property type="entry name" value="Dynein heavy chain, N-terminal domain 2"/>
    <property type="match status" value="1"/>
</dbReference>
<dbReference type="GO" id="GO:0005524">
    <property type="term" value="F:ATP binding"/>
    <property type="evidence" value="ECO:0007669"/>
    <property type="project" value="UniProtKB-KW"/>
</dbReference>
<dbReference type="FunFam" id="3.20.180.20:FF:000003">
    <property type="entry name" value="Dynein heavy chain 12, axonemal"/>
    <property type="match status" value="1"/>
</dbReference>
<comment type="subcellular location">
    <subcellularLocation>
        <location evidence="1">Cell projection</location>
        <location evidence="1">Cilium</location>
        <location evidence="1">Flagellum</location>
    </subcellularLocation>
    <subcellularLocation>
        <location evidence="2">Cytoplasm</location>
        <location evidence="2">Cytoskeleton</location>
        <location evidence="2">Cilium axoneme</location>
    </subcellularLocation>
</comment>
<dbReference type="FunFam" id="1.10.287.2620:FF:000002">
    <property type="entry name" value="Dynein heavy chain 2, axonemal"/>
    <property type="match status" value="1"/>
</dbReference>
<feature type="domain" description="Dynein heavy chain region D6 P-loop" evidence="18">
    <location>
        <begin position="3293"/>
        <end position="3407"/>
    </location>
</feature>
<evidence type="ECO:0000256" key="3">
    <source>
        <dbReference type="ARBA" id="ARBA00008887"/>
    </source>
</evidence>
<evidence type="ECO:0000259" key="25">
    <source>
        <dbReference type="Pfam" id="PF17857"/>
    </source>
</evidence>
<dbReference type="Pfam" id="PF17852">
    <property type="entry name" value="Dynein_AAA_lid"/>
    <property type="match status" value="1"/>
</dbReference>
<evidence type="ECO:0000256" key="12">
    <source>
        <dbReference type="ARBA" id="ARBA00023069"/>
    </source>
</evidence>
<dbReference type="Pfam" id="PF12781">
    <property type="entry name" value="AAA_9"/>
    <property type="match status" value="1"/>
</dbReference>
<accession>A0AAD9UW19</accession>
<dbReference type="InterPro" id="IPR041466">
    <property type="entry name" value="Dynein_AAA5_ext"/>
</dbReference>
<evidence type="ECO:0000256" key="7">
    <source>
        <dbReference type="ARBA" id="ARBA00022741"/>
    </source>
</evidence>
<dbReference type="GO" id="GO:0005874">
    <property type="term" value="C:microtubule"/>
    <property type="evidence" value="ECO:0007669"/>
    <property type="project" value="UniProtKB-KW"/>
</dbReference>
<gene>
    <name evidence="27" type="ORF">P5673_027484</name>
</gene>
<feature type="domain" description="Dynein heavy chain AAA module D4" evidence="22">
    <location>
        <begin position="2242"/>
        <end position="2503"/>
    </location>
</feature>
<evidence type="ECO:0000256" key="16">
    <source>
        <dbReference type="SAM" id="Coils"/>
    </source>
</evidence>
<dbReference type="Gene3D" id="3.20.180.20">
    <property type="entry name" value="Dynein heavy chain, N-terminal domain 2"/>
    <property type="match status" value="1"/>
</dbReference>
<dbReference type="GO" id="GO:0030286">
    <property type="term" value="C:dynein complex"/>
    <property type="evidence" value="ECO:0007669"/>
    <property type="project" value="UniProtKB-KW"/>
</dbReference>
<dbReference type="InterPro" id="IPR004273">
    <property type="entry name" value="Dynein_heavy_D6_P-loop"/>
</dbReference>
<dbReference type="Gene3D" id="1.20.920.30">
    <property type="match status" value="1"/>
</dbReference>
<dbReference type="Gene3D" id="1.10.287.2620">
    <property type="match status" value="1"/>
</dbReference>
<evidence type="ECO:0000256" key="14">
    <source>
        <dbReference type="ARBA" id="ARBA00023212"/>
    </source>
</evidence>
<keyword evidence="4" id="KW-0963">Cytoplasm</keyword>
<dbReference type="FunFam" id="3.40.50.300:FF:000362">
    <property type="entry name" value="Dynein, axonemal, heavy chain 6"/>
    <property type="match status" value="1"/>
</dbReference>
<dbReference type="GO" id="GO:0008569">
    <property type="term" value="F:minus-end-directed microtubule motor activity"/>
    <property type="evidence" value="ECO:0007669"/>
    <property type="project" value="InterPro"/>
</dbReference>
<feature type="compositionally biased region" description="Basic and acidic residues" evidence="17">
    <location>
        <begin position="30"/>
        <end position="44"/>
    </location>
</feature>
<organism evidence="27 28">
    <name type="scientific">Acropora cervicornis</name>
    <name type="common">Staghorn coral</name>
    <dbReference type="NCBI Taxonomy" id="6130"/>
    <lineage>
        <taxon>Eukaryota</taxon>
        <taxon>Metazoa</taxon>
        <taxon>Cnidaria</taxon>
        <taxon>Anthozoa</taxon>
        <taxon>Hexacorallia</taxon>
        <taxon>Scleractinia</taxon>
        <taxon>Astrocoeniina</taxon>
        <taxon>Acroporidae</taxon>
        <taxon>Acropora</taxon>
    </lineage>
</organism>
<dbReference type="InterPro" id="IPR035706">
    <property type="entry name" value="AAA_9"/>
</dbReference>
<evidence type="ECO:0000256" key="2">
    <source>
        <dbReference type="ARBA" id="ARBA00004430"/>
    </source>
</evidence>
<evidence type="ECO:0000313" key="27">
    <source>
        <dbReference type="EMBL" id="KAK2551690.1"/>
    </source>
</evidence>
<dbReference type="InterPro" id="IPR041589">
    <property type="entry name" value="DNAH3_AAA_lid_1"/>
</dbReference>
<dbReference type="InterPro" id="IPR027417">
    <property type="entry name" value="P-loop_NTPase"/>
</dbReference>
<dbReference type="FunFam" id="1.10.8.710:FF:000004">
    <property type="entry name" value="Dynein axonemal heavy chain 6"/>
    <property type="match status" value="1"/>
</dbReference>
<comment type="caution">
    <text evidence="27">The sequence shown here is derived from an EMBL/GenBank/DDBJ whole genome shotgun (WGS) entry which is preliminary data.</text>
</comment>
<feature type="domain" description="Dynein heavy chain AAA 5 extension" evidence="24">
    <location>
        <begin position="1730"/>
        <end position="1861"/>
    </location>
</feature>
<evidence type="ECO:0000256" key="11">
    <source>
        <dbReference type="ARBA" id="ARBA00023054"/>
    </source>
</evidence>
<dbReference type="GO" id="GO:0051959">
    <property type="term" value="F:dynein light intermediate chain binding"/>
    <property type="evidence" value="ECO:0007669"/>
    <property type="project" value="InterPro"/>
</dbReference>
<dbReference type="EMBL" id="JARQWQ010000095">
    <property type="protein sequence ID" value="KAK2551690.1"/>
    <property type="molecule type" value="Genomic_DNA"/>
</dbReference>
<comment type="similarity">
    <text evidence="3">Belongs to the dynein heavy chain family.</text>
</comment>
<dbReference type="InterPro" id="IPR024743">
    <property type="entry name" value="Dynein_HC_stalk"/>
</dbReference>
<feature type="domain" description="Dynein heavy chain linker" evidence="19">
    <location>
        <begin position="676"/>
        <end position="1107"/>
    </location>
</feature>
<feature type="domain" description="Dynein heavy chain C-terminal" evidence="26">
    <location>
        <begin position="3571"/>
        <end position="3790"/>
    </location>
</feature>
<feature type="coiled-coil region" evidence="16">
    <location>
        <begin position="2748"/>
        <end position="2796"/>
    </location>
</feature>
<dbReference type="PANTHER" id="PTHR22878">
    <property type="entry name" value="DYNEIN HEAVY CHAIN 6, AXONEMAL-LIKE-RELATED"/>
    <property type="match status" value="1"/>
</dbReference>
<dbReference type="Pfam" id="PF12780">
    <property type="entry name" value="AAA_8"/>
    <property type="match status" value="1"/>
</dbReference>
<evidence type="ECO:0000259" key="20">
    <source>
        <dbReference type="Pfam" id="PF12774"/>
    </source>
</evidence>
<dbReference type="FunFam" id="3.40.50.300:FF:000223">
    <property type="entry name" value="Dynein heavy chain 3, axonemal"/>
    <property type="match status" value="1"/>
</dbReference>
<dbReference type="Gene3D" id="1.20.920.20">
    <property type="match status" value="1"/>
</dbReference>
<dbReference type="FunFam" id="1.20.920.30:FF:000002">
    <property type="entry name" value="Dynein axonemal heavy chain 3"/>
    <property type="match status" value="1"/>
</dbReference>
<name>A0AAD9UW19_ACRCE</name>
<feature type="domain" description="Dynein heavy chain 3 AAA+ lid" evidence="25">
    <location>
        <begin position="2084"/>
        <end position="2176"/>
    </location>
</feature>
<keyword evidence="10" id="KW-0243">Dynein</keyword>
<dbReference type="InterPro" id="IPR042219">
    <property type="entry name" value="AAA_lid_11_sf"/>
</dbReference>
<evidence type="ECO:0000256" key="15">
    <source>
        <dbReference type="ARBA" id="ARBA00023273"/>
    </source>
</evidence>
<dbReference type="InterPro" id="IPR013602">
    <property type="entry name" value="Dynein_heavy_linker"/>
</dbReference>
<dbReference type="InterPro" id="IPR035699">
    <property type="entry name" value="AAA_6"/>
</dbReference>
<dbReference type="Gene3D" id="1.10.472.130">
    <property type="match status" value="1"/>
</dbReference>
<feature type="domain" description="Dynein heavy chain hydrolytic ATP-binding dynein motor region" evidence="20">
    <location>
        <begin position="1235"/>
        <end position="1561"/>
    </location>
</feature>
<reference evidence="27" key="2">
    <citation type="journal article" date="2023" name="Science">
        <title>Genomic signatures of disease resistance in endangered staghorn corals.</title>
        <authorList>
            <person name="Vollmer S.V."/>
            <person name="Selwyn J.D."/>
            <person name="Despard B.A."/>
            <person name="Roesel C.L."/>
        </authorList>
    </citation>
    <scope>NUCLEOTIDE SEQUENCE</scope>
    <source>
        <strain evidence="27">K2</strain>
    </source>
</reference>
<dbReference type="FunFam" id="1.20.58.1120:FF:000005">
    <property type="entry name" value="Dynein, axonemal, heavy chain 12"/>
    <property type="match status" value="1"/>
</dbReference>
<dbReference type="GO" id="GO:0045505">
    <property type="term" value="F:dynein intermediate chain binding"/>
    <property type="evidence" value="ECO:0007669"/>
    <property type="project" value="InterPro"/>
</dbReference>
<evidence type="ECO:0000256" key="13">
    <source>
        <dbReference type="ARBA" id="ARBA00023175"/>
    </source>
</evidence>
<evidence type="ECO:0000259" key="22">
    <source>
        <dbReference type="Pfam" id="PF12780"/>
    </source>
</evidence>
<keyword evidence="7" id="KW-0547">Nucleotide-binding</keyword>
<keyword evidence="14" id="KW-0206">Cytoskeleton</keyword>
<feature type="region of interest" description="Disordered" evidence="17">
    <location>
        <begin position="1"/>
        <end position="86"/>
    </location>
</feature>
<dbReference type="Pfam" id="PF03028">
    <property type="entry name" value="Dynein_heavy"/>
    <property type="match status" value="1"/>
</dbReference>
<dbReference type="FunFam" id="3.40.50.300:FF:002141">
    <property type="entry name" value="Dynein heavy chain"/>
    <property type="match status" value="1"/>
</dbReference>
<dbReference type="FunFam" id="1.10.8.720:FF:000001">
    <property type="entry name" value="dynein heavy chain 7, axonemal"/>
    <property type="match status" value="1"/>
</dbReference>
<keyword evidence="13" id="KW-0505">Motor protein</keyword>
<dbReference type="InterPro" id="IPR042222">
    <property type="entry name" value="Dynein_2_N"/>
</dbReference>
<evidence type="ECO:0000256" key="8">
    <source>
        <dbReference type="ARBA" id="ARBA00022840"/>
    </source>
</evidence>
<dbReference type="InterPro" id="IPR041228">
    <property type="entry name" value="Dynein_C"/>
</dbReference>
<evidence type="ECO:0000256" key="4">
    <source>
        <dbReference type="ARBA" id="ARBA00022490"/>
    </source>
</evidence>
<dbReference type="GO" id="GO:0003341">
    <property type="term" value="P:cilium movement"/>
    <property type="evidence" value="ECO:0007669"/>
    <property type="project" value="UniProtKB-ARBA"/>
</dbReference>
<evidence type="ECO:0000256" key="6">
    <source>
        <dbReference type="ARBA" id="ARBA00022737"/>
    </source>
</evidence>
<dbReference type="Gene3D" id="1.10.8.710">
    <property type="match status" value="1"/>
</dbReference>
<dbReference type="Pfam" id="PF08393">
    <property type="entry name" value="DHC_N2"/>
    <property type="match status" value="1"/>
</dbReference>
<dbReference type="FunFam" id="3.40.50.300:FF:000044">
    <property type="entry name" value="Dynein heavy chain 5, axonemal"/>
    <property type="match status" value="1"/>
</dbReference>
<keyword evidence="15" id="KW-0966">Cell projection</keyword>
<dbReference type="InterPro" id="IPR024317">
    <property type="entry name" value="Dynein_heavy_chain_D4_dom"/>
</dbReference>
<dbReference type="Gene3D" id="3.40.50.300">
    <property type="entry name" value="P-loop containing nucleotide triphosphate hydrolases"/>
    <property type="match status" value="5"/>
</dbReference>
<evidence type="ECO:0000259" key="21">
    <source>
        <dbReference type="Pfam" id="PF12777"/>
    </source>
</evidence>
<dbReference type="Pfam" id="PF12777">
    <property type="entry name" value="MT"/>
    <property type="match status" value="1"/>
</dbReference>
<evidence type="ECO:0000259" key="26">
    <source>
        <dbReference type="Pfam" id="PF18199"/>
    </source>
</evidence>
<evidence type="ECO:0000259" key="19">
    <source>
        <dbReference type="Pfam" id="PF08393"/>
    </source>
</evidence>
<keyword evidence="9" id="KW-0282">Flagellum</keyword>
<evidence type="ECO:0000256" key="17">
    <source>
        <dbReference type="SAM" id="MobiDB-lite"/>
    </source>
</evidence>
<dbReference type="Gene3D" id="1.10.8.720">
    <property type="entry name" value="Region D6 of dynein motor"/>
    <property type="match status" value="1"/>
</dbReference>
<evidence type="ECO:0000256" key="10">
    <source>
        <dbReference type="ARBA" id="ARBA00023017"/>
    </source>
</evidence>
<dbReference type="Gene3D" id="3.10.490.20">
    <property type="match status" value="1"/>
</dbReference>
<keyword evidence="8" id="KW-0067">ATP-binding</keyword>
<dbReference type="Pfam" id="PF12774">
    <property type="entry name" value="AAA_6"/>
    <property type="match status" value="1"/>
</dbReference>
<evidence type="ECO:0000256" key="9">
    <source>
        <dbReference type="ARBA" id="ARBA00022846"/>
    </source>
</evidence>
<dbReference type="Gene3D" id="1.20.58.1120">
    <property type="match status" value="1"/>
</dbReference>
<dbReference type="InterPro" id="IPR043157">
    <property type="entry name" value="Dynein_AAA1S"/>
</dbReference>
<dbReference type="Gene3D" id="1.10.8.1220">
    <property type="match status" value="1"/>
</dbReference>
<feature type="domain" description="Dynein heavy chain ATP-binding dynein motor region" evidence="23">
    <location>
        <begin position="2892"/>
        <end position="3113"/>
    </location>
</feature>
<evidence type="ECO:0000259" key="24">
    <source>
        <dbReference type="Pfam" id="PF17852"/>
    </source>
</evidence>